<dbReference type="InterPro" id="IPR029063">
    <property type="entry name" value="SAM-dependent_MTases_sf"/>
</dbReference>
<sequence length="541" mass="60314">MRISLIGELMVEDDQGRPVDLEKGSRRRQQSVRELICAVAMQSPGAISTRELKALLWDVDSTQDYTSALTTRVYKARKALGPLAERLVTEPAPLGGRQYRFALGPGDHIDVAAFREGVKLAKKAQQEGLLSEAAAHLQQALTPWRGVPFRQGLPDLPDTPAANWLRHPLLTQRRSAVEAYIGIQLDLGRHSPALVEQITEYLTLDPVNEVLHCRLMLTWYRLGRRTEALRTYQQAAEAMEAELGAAPGALLQRMREQILAEDETLLWRAPEQPQQRPLPVNTIDNVGVTDYLLGGKNNTAAQRAWVQAAADGSDTVKLPAENRECMIRMVEVLARDGIRQFLDLGSGMPVPEWPHVHEVARRVSAQTPRVVYVDCNADVAIHTRALVIDNRSTFFLEADLQEADKVLDYARRHLDLSEPVGLLSANTLQYVGEPDEDLGTDDVVKIIRRYVGALAPGSAWAMTHLSGDRLHPRQRPYIDSRNPDAAIPQNLRSPEQIERLMVGLPLMPPGLTDVGNWRPEQPYVQRPMRILGAVGRVMAAR</sequence>
<dbReference type="Gene3D" id="1.10.10.10">
    <property type="entry name" value="Winged helix-like DNA-binding domain superfamily/Winged helix DNA-binding domain"/>
    <property type="match status" value="1"/>
</dbReference>
<dbReference type="CDD" id="cd15831">
    <property type="entry name" value="BTAD"/>
    <property type="match status" value="1"/>
</dbReference>
<evidence type="ECO:0000256" key="2">
    <source>
        <dbReference type="ARBA" id="ARBA00023163"/>
    </source>
</evidence>
<reference evidence="4 5" key="1">
    <citation type="submission" date="2019-10" db="EMBL/GenBank/DDBJ databases">
        <title>Actinomadura rubteroloni sp. nov. and Actinomadura macrotermitis sp. nov., isolated from the gut of fungus growing-termite Macrotermes natalensis.</title>
        <authorList>
            <person name="Benndorf R."/>
            <person name="Martin K."/>
            <person name="Kuefner M."/>
            <person name="De Beer W."/>
            <person name="Kaster A.-K."/>
            <person name="Vollmers J."/>
            <person name="Poulsen M."/>
            <person name="Beemelmanns C."/>
        </authorList>
    </citation>
    <scope>NUCLEOTIDE SEQUENCE [LARGE SCALE GENOMIC DNA]</scope>
    <source>
        <strain evidence="4 5">RB68</strain>
    </source>
</reference>
<evidence type="ECO:0000313" key="5">
    <source>
        <dbReference type="Proteomes" id="UP000487268"/>
    </source>
</evidence>
<dbReference type="Gene3D" id="3.40.50.150">
    <property type="entry name" value="Vaccinia Virus protein VP39"/>
    <property type="match status" value="1"/>
</dbReference>
<dbReference type="PANTHER" id="PTHR35807">
    <property type="entry name" value="TRANSCRIPTIONAL REGULATOR REDD-RELATED"/>
    <property type="match status" value="1"/>
</dbReference>
<keyword evidence="5" id="KW-1185">Reference proteome</keyword>
<keyword evidence="2" id="KW-0804">Transcription</keyword>
<name>A0A7K0BWP5_9ACTN</name>
<proteinExistence type="predicted"/>
<accession>A0A7K0BWP5</accession>
<dbReference type="GO" id="GO:0006355">
    <property type="term" value="P:regulation of DNA-templated transcription"/>
    <property type="evidence" value="ECO:0007669"/>
    <property type="project" value="TreeGrafter"/>
</dbReference>
<dbReference type="InterPro" id="IPR051677">
    <property type="entry name" value="AfsR-DnrI-RedD_regulator"/>
</dbReference>
<feature type="domain" description="Bacterial transcriptional activator" evidence="3">
    <location>
        <begin position="109"/>
        <end position="259"/>
    </location>
</feature>
<dbReference type="EMBL" id="WEGH01000002">
    <property type="protein sequence ID" value="MQY05587.1"/>
    <property type="molecule type" value="Genomic_DNA"/>
</dbReference>
<comment type="caution">
    <text evidence="4">The sequence shown here is derived from an EMBL/GenBank/DDBJ whole genome shotgun (WGS) entry which is preliminary data.</text>
</comment>
<keyword evidence="1" id="KW-0805">Transcription regulation</keyword>
<dbReference type="SUPFAM" id="SSF48452">
    <property type="entry name" value="TPR-like"/>
    <property type="match status" value="1"/>
</dbReference>
<dbReference type="AlphaFoldDB" id="A0A7K0BWP5"/>
<evidence type="ECO:0000313" key="4">
    <source>
        <dbReference type="EMBL" id="MQY05587.1"/>
    </source>
</evidence>
<dbReference type="PANTHER" id="PTHR35807:SF1">
    <property type="entry name" value="TRANSCRIPTIONAL REGULATOR REDD"/>
    <property type="match status" value="1"/>
</dbReference>
<dbReference type="InterPro" id="IPR036388">
    <property type="entry name" value="WH-like_DNA-bd_sf"/>
</dbReference>
<organism evidence="4 5">
    <name type="scientific">Actinomadura macrotermitis</name>
    <dbReference type="NCBI Taxonomy" id="2585200"/>
    <lineage>
        <taxon>Bacteria</taxon>
        <taxon>Bacillati</taxon>
        <taxon>Actinomycetota</taxon>
        <taxon>Actinomycetes</taxon>
        <taxon>Streptosporangiales</taxon>
        <taxon>Thermomonosporaceae</taxon>
        <taxon>Actinomadura</taxon>
    </lineage>
</organism>
<dbReference type="SMART" id="SM01043">
    <property type="entry name" value="BTAD"/>
    <property type="match status" value="1"/>
</dbReference>
<dbReference type="Gene3D" id="1.25.40.10">
    <property type="entry name" value="Tetratricopeptide repeat domain"/>
    <property type="match status" value="1"/>
</dbReference>
<dbReference type="Pfam" id="PF04672">
    <property type="entry name" value="Methyltransf_19"/>
    <property type="match status" value="1"/>
</dbReference>
<dbReference type="GO" id="GO:0003677">
    <property type="term" value="F:DNA binding"/>
    <property type="evidence" value="ECO:0007669"/>
    <property type="project" value="TreeGrafter"/>
</dbReference>
<evidence type="ECO:0000256" key="1">
    <source>
        <dbReference type="ARBA" id="ARBA00023015"/>
    </source>
</evidence>
<dbReference type="InterPro" id="IPR006764">
    <property type="entry name" value="SAM_dep_MeTrfase_SAV2177_type"/>
</dbReference>
<dbReference type="Pfam" id="PF03704">
    <property type="entry name" value="BTAD"/>
    <property type="match status" value="1"/>
</dbReference>
<gene>
    <name evidence="4" type="ORF">ACRB68_36640</name>
</gene>
<dbReference type="SUPFAM" id="SSF53335">
    <property type="entry name" value="S-adenosyl-L-methionine-dependent methyltransferases"/>
    <property type="match status" value="1"/>
</dbReference>
<dbReference type="OrthoDB" id="3473908at2"/>
<dbReference type="InterPro" id="IPR011990">
    <property type="entry name" value="TPR-like_helical_dom_sf"/>
</dbReference>
<evidence type="ECO:0000259" key="3">
    <source>
        <dbReference type="SMART" id="SM01043"/>
    </source>
</evidence>
<dbReference type="InterPro" id="IPR005158">
    <property type="entry name" value="BTAD"/>
</dbReference>
<dbReference type="RefSeq" id="WP_153533707.1">
    <property type="nucleotide sequence ID" value="NZ_WEGH01000002.1"/>
</dbReference>
<protein>
    <recommendedName>
        <fullName evidence="3">Bacterial transcriptional activator domain-containing protein</fullName>
    </recommendedName>
</protein>
<dbReference type="Proteomes" id="UP000487268">
    <property type="component" value="Unassembled WGS sequence"/>
</dbReference>